<name>A0A5B7J2Z6_PORTR</name>
<dbReference type="AlphaFoldDB" id="A0A5B7J2Z6"/>
<keyword evidence="1" id="KW-0732">Signal</keyword>
<protein>
    <recommendedName>
        <fullName evidence="4">Secreted protein</fullName>
    </recommendedName>
</protein>
<dbReference type="Proteomes" id="UP000324222">
    <property type="component" value="Unassembled WGS sequence"/>
</dbReference>
<evidence type="ECO:0000313" key="2">
    <source>
        <dbReference type="EMBL" id="MPC88346.1"/>
    </source>
</evidence>
<evidence type="ECO:0000256" key="1">
    <source>
        <dbReference type="SAM" id="SignalP"/>
    </source>
</evidence>
<gene>
    <name evidence="2" type="ORF">E2C01_083247</name>
</gene>
<organism evidence="2 3">
    <name type="scientific">Portunus trituberculatus</name>
    <name type="common">Swimming crab</name>
    <name type="synonym">Neptunus trituberculatus</name>
    <dbReference type="NCBI Taxonomy" id="210409"/>
    <lineage>
        <taxon>Eukaryota</taxon>
        <taxon>Metazoa</taxon>
        <taxon>Ecdysozoa</taxon>
        <taxon>Arthropoda</taxon>
        <taxon>Crustacea</taxon>
        <taxon>Multicrustacea</taxon>
        <taxon>Malacostraca</taxon>
        <taxon>Eumalacostraca</taxon>
        <taxon>Eucarida</taxon>
        <taxon>Decapoda</taxon>
        <taxon>Pleocyemata</taxon>
        <taxon>Brachyura</taxon>
        <taxon>Eubrachyura</taxon>
        <taxon>Portunoidea</taxon>
        <taxon>Portunidae</taxon>
        <taxon>Portuninae</taxon>
        <taxon>Portunus</taxon>
    </lineage>
</organism>
<sequence>MALKGLRTLFAFCLLACVVPSVRLSNESAVCPLASRSVTGGCARRLCTIVYFNILHLFCFVFPSTPGNTRTILQLSGTIKP</sequence>
<evidence type="ECO:0000313" key="3">
    <source>
        <dbReference type="Proteomes" id="UP000324222"/>
    </source>
</evidence>
<comment type="caution">
    <text evidence="2">The sequence shown here is derived from an EMBL/GenBank/DDBJ whole genome shotgun (WGS) entry which is preliminary data.</text>
</comment>
<evidence type="ECO:0008006" key="4">
    <source>
        <dbReference type="Google" id="ProtNLM"/>
    </source>
</evidence>
<proteinExistence type="predicted"/>
<dbReference type="EMBL" id="VSRR010077519">
    <property type="protein sequence ID" value="MPC88346.1"/>
    <property type="molecule type" value="Genomic_DNA"/>
</dbReference>
<reference evidence="2 3" key="1">
    <citation type="submission" date="2019-05" db="EMBL/GenBank/DDBJ databases">
        <title>Another draft genome of Portunus trituberculatus and its Hox gene families provides insights of decapod evolution.</title>
        <authorList>
            <person name="Jeong J.-H."/>
            <person name="Song I."/>
            <person name="Kim S."/>
            <person name="Choi T."/>
            <person name="Kim D."/>
            <person name="Ryu S."/>
            <person name="Kim W."/>
        </authorList>
    </citation>
    <scope>NUCLEOTIDE SEQUENCE [LARGE SCALE GENOMIC DNA]</scope>
    <source>
        <tissue evidence="2">Muscle</tissue>
    </source>
</reference>
<accession>A0A5B7J2Z6</accession>
<feature type="signal peptide" evidence="1">
    <location>
        <begin position="1"/>
        <end position="24"/>
    </location>
</feature>
<keyword evidence="3" id="KW-1185">Reference proteome</keyword>
<feature type="chain" id="PRO_5023139066" description="Secreted protein" evidence="1">
    <location>
        <begin position="25"/>
        <end position="81"/>
    </location>
</feature>